<dbReference type="Gene3D" id="2.40.50.90">
    <property type="match status" value="1"/>
</dbReference>
<reference evidence="1" key="1">
    <citation type="submission" date="2018-06" db="EMBL/GenBank/DDBJ databases">
        <authorList>
            <person name="Zhirakovskaya E."/>
        </authorList>
    </citation>
    <scope>NUCLEOTIDE SEQUENCE</scope>
</reference>
<dbReference type="InterPro" id="IPR035437">
    <property type="entry name" value="SNase_OB-fold_sf"/>
</dbReference>
<accession>A0A3B0W0C0</accession>
<protein>
    <submittedName>
        <fullName evidence="1">Nuclease</fullName>
    </submittedName>
</protein>
<name>A0A3B0W0C0_9ZZZZ</name>
<dbReference type="SUPFAM" id="SSF50199">
    <property type="entry name" value="Staphylococcal nuclease"/>
    <property type="match status" value="1"/>
</dbReference>
<gene>
    <name evidence="1" type="ORF">MNBD_GAMMA04-789</name>
</gene>
<organism evidence="1">
    <name type="scientific">hydrothermal vent metagenome</name>
    <dbReference type="NCBI Taxonomy" id="652676"/>
    <lineage>
        <taxon>unclassified sequences</taxon>
        <taxon>metagenomes</taxon>
        <taxon>ecological metagenomes</taxon>
    </lineage>
</organism>
<dbReference type="AlphaFoldDB" id="A0A3B0W0C0"/>
<proteinExistence type="predicted"/>
<evidence type="ECO:0000313" key="1">
    <source>
        <dbReference type="EMBL" id="VAW46000.1"/>
    </source>
</evidence>
<dbReference type="EMBL" id="UOFB01000112">
    <property type="protein sequence ID" value="VAW46000.1"/>
    <property type="molecule type" value="Genomic_DNA"/>
</dbReference>
<sequence>MIKSTQILWQTAGQNLPSLGSKDLIDISDGDTPNIRMPIRMLSIDTPEVTARSLKGAGNVDKKFKQLAKWIREGKAPVTNEFKNYILPRLENVDAGTLQYNQGKQASAYYQAQAKTRLTKKNGRKARKLFIRAAEPPFDNYGRLLAYVAPSYSSKERSTMTRRERATFNLDMVASGWAAPFIIFPNIPGELDLPLFIETAVNAKALNLGQHQEKWSLAGYEYRMCEKLYRITKKLVAGDTLSYPSQLAWRSRYCADMRDRRLVAPENYFLIPEPYRLWIWPDDVQKAIGKLNLVPFNI</sequence>